<dbReference type="SUPFAM" id="SSF46785">
    <property type="entry name" value="Winged helix' DNA-binding domain"/>
    <property type="match status" value="1"/>
</dbReference>
<dbReference type="Proteomes" id="UP000826722">
    <property type="component" value="Chromosome"/>
</dbReference>
<dbReference type="InterPro" id="IPR039422">
    <property type="entry name" value="MarR/SlyA-like"/>
</dbReference>
<dbReference type="AlphaFoldDB" id="A0A8D5G2I1"/>
<keyword evidence="3" id="KW-1185">Reference proteome</keyword>
<organism evidence="2 3">
    <name type="scientific">Methyloradius palustris</name>
    <dbReference type="NCBI Taxonomy" id="2778876"/>
    <lineage>
        <taxon>Bacteria</taxon>
        <taxon>Pseudomonadati</taxon>
        <taxon>Pseudomonadota</taxon>
        <taxon>Betaproteobacteria</taxon>
        <taxon>Nitrosomonadales</taxon>
        <taxon>Methylophilaceae</taxon>
        <taxon>Methyloradius</taxon>
    </lineage>
</organism>
<dbReference type="GO" id="GO:0003700">
    <property type="term" value="F:DNA-binding transcription factor activity"/>
    <property type="evidence" value="ECO:0007669"/>
    <property type="project" value="InterPro"/>
</dbReference>
<dbReference type="RefSeq" id="WP_221765008.1">
    <property type="nucleotide sequence ID" value="NZ_AP024110.1"/>
</dbReference>
<sequence>MKSSSNSNISSLESHLGFWLRFVSNHVSTQFSIQIEKEGVSISEWVALRHLFQSTESSTAELISALGMTKGAASKVVSRLEEKLYVKRVSNQVDKREQLLTLTSAGKAIVPRLATLADQNDAAFFECLSQSKRDALMGLLKEIATVHQLKKLPVD</sequence>
<dbReference type="PANTHER" id="PTHR33164">
    <property type="entry name" value="TRANSCRIPTIONAL REGULATOR, MARR FAMILY"/>
    <property type="match status" value="1"/>
</dbReference>
<dbReference type="InterPro" id="IPR036390">
    <property type="entry name" value="WH_DNA-bd_sf"/>
</dbReference>
<dbReference type="GO" id="GO:0006950">
    <property type="term" value="P:response to stress"/>
    <property type="evidence" value="ECO:0007669"/>
    <property type="project" value="TreeGrafter"/>
</dbReference>
<dbReference type="Pfam" id="PF12802">
    <property type="entry name" value="MarR_2"/>
    <property type="match status" value="1"/>
</dbReference>
<evidence type="ECO:0000313" key="3">
    <source>
        <dbReference type="Proteomes" id="UP000826722"/>
    </source>
</evidence>
<dbReference type="SMART" id="SM00347">
    <property type="entry name" value="HTH_MARR"/>
    <property type="match status" value="1"/>
</dbReference>
<protein>
    <recommendedName>
        <fullName evidence="1">HTH marR-type domain-containing protein</fullName>
    </recommendedName>
</protein>
<dbReference type="PROSITE" id="PS50995">
    <property type="entry name" value="HTH_MARR_2"/>
    <property type="match status" value="1"/>
</dbReference>
<gene>
    <name evidence="2" type="ORF">ZMTM_07390</name>
</gene>
<dbReference type="KEGG" id="mpau:ZMTM_07390"/>
<proteinExistence type="predicted"/>
<dbReference type="PRINTS" id="PR00598">
    <property type="entry name" value="HTHMARR"/>
</dbReference>
<dbReference type="EMBL" id="AP024110">
    <property type="protein sequence ID" value="BCM24480.1"/>
    <property type="molecule type" value="Genomic_DNA"/>
</dbReference>
<name>A0A8D5G2I1_9PROT</name>
<dbReference type="InterPro" id="IPR000835">
    <property type="entry name" value="HTH_MarR-typ"/>
</dbReference>
<dbReference type="Gene3D" id="1.10.10.10">
    <property type="entry name" value="Winged helix-like DNA-binding domain superfamily/Winged helix DNA-binding domain"/>
    <property type="match status" value="1"/>
</dbReference>
<reference evidence="2" key="1">
    <citation type="journal article" date="2021" name="Arch. Microbiol.">
        <title>Methyloradius palustris gen. nov., sp. nov., a methanol-oxidizing bacterium isolated from snow.</title>
        <authorList>
            <person name="Miyadera T."/>
            <person name="Kojima H."/>
            <person name="Fukui M."/>
        </authorList>
    </citation>
    <scope>NUCLEOTIDE SEQUENCE</scope>
    <source>
        <strain evidence="2">Zm11</strain>
    </source>
</reference>
<dbReference type="InterPro" id="IPR036388">
    <property type="entry name" value="WH-like_DNA-bd_sf"/>
</dbReference>
<accession>A0A8D5G2I1</accession>
<evidence type="ECO:0000259" key="1">
    <source>
        <dbReference type="PROSITE" id="PS50995"/>
    </source>
</evidence>
<dbReference type="PANTHER" id="PTHR33164:SF43">
    <property type="entry name" value="HTH-TYPE TRANSCRIPTIONAL REPRESSOR YETL"/>
    <property type="match status" value="1"/>
</dbReference>
<feature type="domain" description="HTH marR-type" evidence="1">
    <location>
        <begin position="13"/>
        <end position="145"/>
    </location>
</feature>
<evidence type="ECO:0000313" key="2">
    <source>
        <dbReference type="EMBL" id="BCM24480.1"/>
    </source>
</evidence>